<protein>
    <submittedName>
        <fullName evidence="8">FHA domain-containing protein</fullName>
    </submittedName>
</protein>
<proteinExistence type="predicted"/>
<dbReference type="GO" id="GO:0016020">
    <property type="term" value="C:membrane"/>
    <property type="evidence" value="ECO:0007669"/>
    <property type="project" value="UniProtKB-SubCell"/>
</dbReference>
<accession>A0AAJ2HCK9</accession>
<feature type="transmembrane region" description="Helical" evidence="6">
    <location>
        <begin position="27"/>
        <end position="49"/>
    </location>
</feature>
<evidence type="ECO:0000256" key="6">
    <source>
        <dbReference type="SAM" id="Phobius"/>
    </source>
</evidence>
<evidence type="ECO:0000256" key="5">
    <source>
        <dbReference type="ARBA" id="ARBA00023136"/>
    </source>
</evidence>
<evidence type="ECO:0000313" key="9">
    <source>
        <dbReference type="Proteomes" id="UP001183582"/>
    </source>
</evidence>
<sequence length="255" mass="26521">MTTLPNAPIPEVDPLVGTAPARPLSRVAAATIDLAVVLVLAALAVIALAAGLAPLGGVLIVATVLAAGAIVRGLARSGRTPGHAAMGTRTVRRSTGASTGRALLPALARRDLGTVDLRRGRDPFAPALAPFAFPDRAALPPARPVRGRVPVIELDSGQRVSLASALVLGRNPSAPVDAPAEVYQWPDLSRSLSKSHARLEWDGRRVWVTDLGSTNGTFLRTDAGSQPFLAFQRTPVPADATLELGDRELSVRTEG</sequence>
<dbReference type="Pfam" id="PF06271">
    <property type="entry name" value="RDD"/>
    <property type="match status" value="1"/>
</dbReference>
<evidence type="ECO:0000256" key="1">
    <source>
        <dbReference type="ARBA" id="ARBA00004141"/>
    </source>
</evidence>
<dbReference type="SUPFAM" id="SSF49879">
    <property type="entry name" value="SMAD/FHA domain"/>
    <property type="match status" value="1"/>
</dbReference>
<keyword evidence="4 6" id="KW-1133">Transmembrane helix</keyword>
<organism evidence="8 9">
    <name type="scientific">Microbacterium aurantiacum</name>
    <dbReference type="NCBI Taxonomy" id="162393"/>
    <lineage>
        <taxon>Bacteria</taxon>
        <taxon>Bacillati</taxon>
        <taxon>Actinomycetota</taxon>
        <taxon>Actinomycetes</taxon>
        <taxon>Micrococcales</taxon>
        <taxon>Microbacteriaceae</taxon>
        <taxon>Microbacterium</taxon>
    </lineage>
</organism>
<evidence type="ECO:0000256" key="2">
    <source>
        <dbReference type="ARBA" id="ARBA00022553"/>
    </source>
</evidence>
<comment type="caution">
    <text evidence="8">The sequence shown here is derived from an EMBL/GenBank/DDBJ whole genome shotgun (WGS) entry which is preliminary data.</text>
</comment>
<dbReference type="RefSeq" id="WP_310890944.1">
    <property type="nucleotide sequence ID" value="NZ_BAAAGR010000001.1"/>
</dbReference>
<dbReference type="Proteomes" id="UP001183582">
    <property type="component" value="Unassembled WGS sequence"/>
</dbReference>
<dbReference type="InterPro" id="IPR008984">
    <property type="entry name" value="SMAD_FHA_dom_sf"/>
</dbReference>
<dbReference type="InterPro" id="IPR010432">
    <property type="entry name" value="RDD"/>
</dbReference>
<reference evidence="8 9" key="1">
    <citation type="submission" date="2021-06" db="EMBL/GenBank/DDBJ databases">
        <title>Genome-based taxonomic framework of Microbacterium strains isolated from marine environment, the description of four new species and reclassification of four preexisting species.</title>
        <authorList>
            <person name="Lee S.D."/>
            <person name="Kim S.-M."/>
            <person name="Byeon Y.-S."/>
            <person name="Yang H.L."/>
            <person name="Kim I.S."/>
        </authorList>
    </citation>
    <scope>NUCLEOTIDE SEQUENCE [LARGE SCALE GENOMIC DNA]</scope>
    <source>
        <strain evidence="8 9">KACC 20514</strain>
    </source>
</reference>
<dbReference type="AlphaFoldDB" id="A0AAJ2HCK9"/>
<gene>
    <name evidence="8" type="ORF">KZC50_05675</name>
</gene>
<dbReference type="InterPro" id="IPR000253">
    <property type="entry name" value="FHA_dom"/>
</dbReference>
<feature type="domain" description="FHA" evidence="7">
    <location>
        <begin position="166"/>
        <end position="219"/>
    </location>
</feature>
<keyword evidence="2" id="KW-0597">Phosphoprotein</keyword>
<comment type="subcellular location">
    <subcellularLocation>
        <location evidence="1">Membrane</location>
        <topology evidence="1">Multi-pass membrane protein</topology>
    </subcellularLocation>
</comment>
<name>A0AAJ2HCK9_9MICO</name>
<dbReference type="CDD" id="cd00060">
    <property type="entry name" value="FHA"/>
    <property type="match status" value="1"/>
</dbReference>
<evidence type="ECO:0000313" key="8">
    <source>
        <dbReference type="EMBL" id="MDS0245100.1"/>
    </source>
</evidence>
<dbReference type="Gene3D" id="2.60.200.20">
    <property type="match status" value="1"/>
</dbReference>
<keyword evidence="5 6" id="KW-0472">Membrane</keyword>
<evidence type="ECO:0000256" key="4">
    <source>
        <dbReference type="ARBA" id="ARBA00022989"/>
    </source>
</evidence>
<dbReference type="GeneID" id="301457700"/>
<keyword evidence="3 6" id="KW-0812">Transmembrane</keyword>
<dbReference type="PROSITE" id="PS50006">
    <property type="entry name" value="FHA_DOMAIN"/>
    <property type="match status" value="1"/>
</dbReference>
<evidence type="ECO:0000259" key="7">
    <source>
        <dbReference type="PROSITE" id="PS50006"/>
    </source>
</evidence>
<evidence type="ECO:0000256" key="3">
    <source>
        <dbReference type="ARBA" id="ARBA00022692"/>
    </source>
</evidence>
<dbReference type="Pfam" id="PF00498">
    <property type="entry name" value="FHA"/>
    <property type="match status" value="1"/>
</dbReference>
<feature type="transmembrane region" description="Helical" evidence="6">
    <location>
        <begin position="55"/>
        <end position="75"/>
    </location>
</feature>
<dbReference type="EMBL" id="JAHWXH010000001">
    <property type="protein sequence ID" value="MDS0245100.1"/>
    <property type="molecule type" value="Genomic_DNA"/>
</dbReference>